<dbReference type="PANTHER" id="PTHR45783">
    <property type="entry name" value="KINESIN LIGHT CHAIN"/>
    <property type="match status" value="1"/>
</dbReference>
<dbReference type="InterPro" id="IPR002151">
    <property type="entry name" value="Kinesin_light"/>
</dbReference>
<keyword evidence="3" id="KW-0677">Repeat</keyword>
<dbReference type="InterPro" id="IPR000719">
    <property type="entry name" value="Prot_kinase_dom"/>
</dbReference>
<dbReference type="CDD" id="cd00180">
    <property type="entry name" value="PKc"/>
    <property type="match status" value="1"/>
</dbReference>
<dbReference type="GO" id="GO:0005737">
    <property type="term" value="C:cytoplasm"/>
    <property type="evidence" value="ECO:0007669"/>
    <property type="project" value="UniProtKB-SubCell"/>
</dbReference>
<evidence type="ECO:0000256" key="1">
    <source>
        <dbReference type="ARBA" id="ARBA00004496"/>
    </source>
</evidence>
<dbReference type="SMART" id="SM00220">
    <property type="entry name" value="S_TKc"/>
    <property type="match status" value="1"/>
</dbReference>
<dbReference type="GO" id="GO:0005871">
    <property type="term" value="C:kinesin complex"/>
    <property type="evidence" value="ECO:0007669"/>
    <property type="project" value="InterPro"/>
</dbReference>
<comment type="subcellular location">
    <subcellularLocation>
        <location evidence="1">Cytoplasm</location>
    </subcellularLocation>
</comment>
<protein>
    <recommendedName>
        <fullName evidence="8">Protein kinase domain-containing protein</fullName>
    </recommendedName>
</protein>
<dbReference type="Pfam" id="PF00069">
    <property type="entry name" value="Pkinase"/>
    <property type="match status" value="1"/>
</dbReference>
<dbReference type="PROSITE" id="PS50011">
    <property type="entry name" value="PROTEIN_KINASE_DOM"/>
    <property type="match status" value="1"/>
</dbReference>
<keyword evidence="2" id="KW-0963">Cytoplasm</keyword>
<dbReference type="SUPFAM" id="SSF48452">
    <property type="entry name" value="TPR-like"/>
    <property type="match status" value="2"/>
</dbReference>
<dbReference type="InterPro" id="IPR011990">
    <property type="entry name" value="TPR-like_helical_dom_sf"/>
</dbReference>
<accession>A0A8H6LDV5</accession>
<dbReference type="SUPFAM" id="SSF56112">
    <property type="entry name" value="Protein kinase-like (PK-like)"/>
    <property type="match status" value="1"/>
</dbReference>
<sequence length="675" mass="76922">MPSTDLLGSYFDFWVSNMGTNVLETNTKPDNFNLLSFLATVQHLQIQFLPLAWDVGRGLVGIGGTSRIHQALMDINTSFAFKTFHKRHIPEERVFRSLTTEITVLSQPFVREHPNISQLQGISWDISPDDDKPWPVLVFEKSHLGDLYHFVQHSGKNMSLEERLGLCSDIGNAIMDMHANYIVHGDIKPENVLVFRDKSGKYRARLIDFGYSSRYAHDAQQLELPRSRPWNAPENEGHMPMWTPAEAVKSDLFCLGMVYFWLLFEPHLRVMARPGQNIQKSIQDFYTTDYRVRSYIAQRLCDQSSESASIALQAALCYHIGFGVRRNEAKVKELLDQSKRTMEAIDNMIAHSDIVYDIFETTTASRLSRMGISLGSSFAHIYLAQGRLDQAEKSLLQEKMDLKSTYGTNHTLFSIISDGLSGLFDLQGRWEEAEELEVQVMETSKMKLGEDHPNTLTSMANLASTYENQGRWEEAEKLEVQVMGTSRMKLGEDHPDTLTSIANLAMTYRNQGRWEEAEKLQVQVMETSKMKLGEDHPNTLTSMANLASIYGKQGRWEEAEELEVQVMETSKLKLGEDHPLTLTIMANLAMTYSDQGRWEEAEKLEVQVMETRKMKLGEDHPDTLTIMANLASTYKNQGRWDEAEKLEVQVMETRKMKVSGNVNGSYGDMEVRVHA</sequence>
<dbReference type="InterPro" id="IPR017441">
    <property type="entry name" value="Protein_kinase_ATP_BS"/>
</dbReference>
<dbReference type="GO" id="GO:0004672">
    <property type="term" value="F:protein kinase activity"/>
    <property type="evidence" value="ECO:0007669"/>
    <property type="project" value="InterPro"/>
</dbReference>
<reference evidence="9 10" key="1">
    <citation type="journal article" date="2020" name="bioRxiv">
        <title>A chromosome-scale genome assembly for the Fusarium oxysporum strain Fo5176 to establish a model Arabidopsis-fungal pathosystem.</title>
        <authorList>
            <person name="Fokkens L."/>
            <person name="Guo L."/>
            <person name="Dora S."/>
            <person name="Wang B."/>
            <person name="Ye K."/>
            <person name="Sanchez-Rodriguez C."/>
            <person name="Croll D."/>
        </authorList>
    </citation>
    <scope>NUCLEOTIDE SEQUENCE [LARGE SCALE GENOMIC DNA]</scope>
    <source>
        <strain evidence="9 10">Fo5176</strain>
    </source>
</reference>
<evidence type="ECO:0000256" key="3">
    <source>
        <dbReference type="ARBA" id="ARBA00022737"/>
    </source>
</evidence>
<evidence type="ECO:0000256" key="6">
    <source>
        <dbReference type="ARBA" id="ARBA00022840"/>
    </source>
</evidence>
<dbReference type="InterPro" id="IPR011009">
    <property type="entry name" value="Kinase-like_dom_sf"/>
</dbReference>
<keyword evidence="4 7" id="KW-0547">Nucleotide-binding</keyword>
<organism evidence="9 10">
    <name type="scientific">Fusarium oxysporum f. sp. conglutinans</name>
    <dbReference type="NCBI Taxonomy" id="100902"/>
    <lineage>
        <taxon>Eukaryota</taxon>
        <taxon>Fungi</taxon>
        <taxon>Dikarya</taxon>
        <taxon>Ascomycota</taxon>
        <taxon>Pezizomycotina</taxon>
        <taxon>Sordariomycetes</taxon>
        <taxon>Hypocreomycetidae</taxon>
        <taxon>Hypocreales</taxon>
        <taxon>Nectriaceae</taxon>
        <taxon>Fusarium</taxon>
        <taxon>Fusarium oxysporum species complex</taxon>
    </lineage>
</organism>
<dbReference type="Pfam" id="PF13424">
    <property type="entry name" value="TPR_12"/>
    <property type="match status" value="1"/>
</dbReference>
<keyword evidence="5" id="KW-0802">TPR repeat</keyword>
<dbReference type="PROSITE" id="PS00107">
    <property type="entry name" value="PROTEIN_KINASE_ATP"/>
    <property type="match status" value="1"/>
</dbReference>
<feature type="binding site" evidence="7">
    <location>
        <position position="82"/>
    </location>
    <ligand>
        <name>ATP</name>
        <dbReference type="ChEBI" id="CHEBI:30616"/>
    </ligand>
</feature>
<evidence type="ECO:0000313" key="9">
    <source>
        <dbReference type="EMBL" id="KAF6515568.1"/>
    </source>
</evidence>
<dbReference type="PRINTS" id="PR00381">
    <property type="entry name" value="KINESINLIGHT"/>
</dbReference>
<dbReference type="EMBL" id="JACDXP010000013">
    <property type="protein sequence ID" value="KAF6515568.1"/>
    <property type="molecule type" value="Genomic_DNA"/>
</dbReference>
<feature type="domain" description="Protein kinase" evidence="8">
    <location>
        <begin position="49"/>
        <end position="383"/>
    </location>
</feature>
<evidence type="ECO:0000256" key="5">
    <source>
        <dbReference type="ARBA" id="ARBA00022803"/>
    </source>
</evidence>
<dbReference type="Pfam" id="PF13374">
    <property type="entry name" value="TPR_10"/>
    <property type="match status" value="4"/>
</dbReference>
<name>A0A8H6LDV5_FUSOX</name>
<gene>
    <name evidence="9" type="ORF">HZS61_004309</name>
</gene>
<dbReference type="PANTHER" id="PTHR45783:SF3">
    <property type="entry name" value="KINESIN LIGHT CHAIN"/>
    <property type="match status" value="1"/>
</dbReference>
<comment type="caution">
    <text evidence="9">The sequence shown here is derived from an EMBL/GenBank/DDBJ whole genome shotgun (WGS) entry which is preliminary data.</text>
</comment>
<evidence type="ECO:0000256" key="2">
    <source>
        <dbReference type="ARBA" id="ARBA00022490"/>
    </source>
</evidence>
<dbReference type="InterPro" id="IPR008271">
    <property type="entry name" value="Ser/Thr_kinase_AS"/>
</dbReference>
<evidence type="ECO:0000259" key="8">
    <source>
        <dbReference type="PROSITE" id="PS50011"/>
    </source>
</evidence>
<dbReference type="GO" id="GO:0007018">
    <property type="term" value="P:microtubule-based movement"/>
    <property type="evidence" value="ECO:0007669"/>
    <property type="project" value="TreeGrafter"/>
</dbReference>
<proteinExistence type="predicted"/>
<dbReference type="AlphaFoldDB" id="A0A8H6LDV5"/>
<dbReference type="PROSITE" id="PS00108">
    <property type="entry name" value="PROTEIN_KINASE_ST"/>
    <property type="match status" value="1"/>
</dbReference>
<dbReference type="Gene3D" id="1.10.510.10">
    <property type="entry name" value="Transferase(Phosphotransferase) domain 1"/>
    <property type="match status" value="1"/>
</dbReference>
<dbReference type="Gene3D" id="1.25.40.10">
    <property type="entry name" value="Tetratricopeptide repeat domain"/>
    <property type="match status" value="2"/>
</dbReference>
<evidence type="ECO:0000256" key="7">
    <source>
        <dbReference type="PROSITE-ProRule" id="PRU10141"/>
    </source>
</evidence>
<dbReference type="GO" id="GO:0019894">
    <property type="term" value="F:kinesin binding"/>
    <property type="evidence" value="ECO:0007669"/>
    <property type="project" value="TreeGrafter"/>
</dbReference>
<keyword evidence="6 7" id="KW-0067">ATP-binding</keyword>
<evidence type="ECO:0000313" key="10">
    <source>
        <dbReference type="Proteomes" id="UP000593570"/>
    </source>
</evidence>
<dbReference type="Proteomes" id="UP000593570">
    <property type="component" value="Unassembled WGS sequence"/>
</dbReference>
<dbReference type="GO" id="GO:0005524">
    <property type="term" value="F:ATP binding"/>
    <property type="evidence" value="ECO:0007669"/>
    <property type="project" value="UniProtKB-UniRule"/>
</dbReference>
<evidence type="ECO:0000256" key="4">
    <source>
        <dbReference type="ARBA" id="ARBA00022741"/>
    </source>
</evidence>